<dbReference type="Proteomes" id="UP001221757">
    <property type="component" value="Unassembled WGS sequence"/>
</dbReference>
<accession>A0AAD7G4S3</accession>
<keyword evidence="1" id="KW-0479">Metal-binding</keyword>
<dbReference type="InterPro" id="IPR002893">
    <property type="entry name" value="Znf_MYND"/>
</dbReference>
<name>A0AAD7G4S3_MYCRO</name>
<feature type="domain" description="MYND-type" evidence="5">
    <location>
        <begin position="105"/>
        <end position="145"/>
    </location>
</feature>
<keyword evidence="2 4" id="KW-0863">Zinc-finger</keyword>
<evidence type="ECO:0000256" key="3">
    <source>
        <dbReference type="ARBA" id="ARBA00022833"/>
    </source>
</evidence>
<organism evidence="6 7">
    <name type="scientific">Mycena rosella</name>
    <name type="common">Pink bonnet</name>
    <name type="synonym">Agaricus rosellus</name>
    <dbReference type="NCBI Taxonomy" id="1033263"/>
    <lineage>
        <taxon>Eukaryota</taxon>
        <taxon>Fungi</taxon>
        <taxon>Dikarya</taxon>
        <taxon>Basidiomycota</taxon>
        <taxon>Agaricomycotina</taxon>
        <taxon>Agaricomycetes</taxon>
        <taxon>Agaricomycetidae</taxon>
        <taxon>Agaricales</taxon>
        <taxon>Marasmiineae</taxon>
        <taxon>Mycenaceae</taxon>
        <taxon>Mycena</taxon>
    </lineage>
</organism>
<evidence type="ECO:0000256" key="2">
    <source>
        <dbReference type="ARBA" id="ARBA00022771"/>
    </source>
</evidence>
<evidence type="ECO:0000256" key="4">
    <source>
        <dbReference type="PROSITE-ProRule" id="PRU00134"/>
    </source>
</evidence>
<evidence type="ECO:0000313" key="7">
    <source>
        <dbReference type="Proteomes" id="UP001221757"/>
    </source>
</evidence>
<keyword evidence="7" id="KW-1185">Reference proteome</keyword>
<dbReference type="SUPFAM" id="SSF144232">
    <property type="entry name" value="HIT/MYND zinc finger-like"/>
    <property type="match status" value="1"/>
</dbReference>
<dbReference type="AlphaFoldDB" id="A0AAD7G4S3"/>
<comment type="caution">
    <text evidence="6">The sequence shown here is derived from an EMBL/GenBank/DDBJ whole genome shotgun (WGS) entry which is preliminary data.</text>
</comment>
<dbReference type="Pfam" id="PF01753">
    <property type="entry name" value="zf-MYND"/>
    <property type="match status" value="1"/>
</dbReference>
<protein>
    <recommendedName>
        <fullName evidence="5">MYND-type domain-containing protein</fullName>
    </recommendedName>
</protein>
<sequence length="328" mass="37140">MARKQLTLIPEALVDITSPLTSDPDNIDAKAEFRTLVDMQNKTGIQRRFTPEDLLEGTSPSAHGSLLLNPVRMDRDDPHHMKLPFFKTATFPPSTTHVANIHGACHACRTPKHRKDLKTCKKCFRVNYFSVECQRAEWPEHKLTCKPARDDNLTIRVGRRLADHPYFKTLLLLYALRAMGPARLPEEDHDLILMVVVDMLPLLGSAHPGRQHIVVKNILAVPTCIVPEEVAYVQRAALDDGPRGLRVHCVWIATTGIYPDGEESRFRLILLPAADIMVSSAHLPNFSLDLYSHSHGVFRRVSLDVDFIFESLNDELRLDIDNYYQLQG</sequence>
<proteinExistence type="predicted"/>
<dbReference type="Gene3D" id="6.10.140.2220">
    <property type="match status" value="1"/>
</dbReference>
<gene>
    <name evidence="6" type="ORF">B0H17DRAFT_1212874</name>
</gene>
<keyword evidence="3" id="KW-0862">Zinc</keyword>
<evidence type="ECO:0000256" key="1">
    <source>
        <dbReference type="ARBA" id="ARBA00022723"/>
    </source>
</evidence>
<dbReference type="PROSITE" id="PS50865">
    <property type="entry name" value="ZF_MYND_2"/>
    <property type="match status" value="1"/>
</dbReference>
<dbReference type="GO" id="GO:0008270">
    <property type="term" value="F:zinc ion binding"/>
    <property type="evidence" value="ECO:0007669"/>
    <property type="project" value="UniProtKB-KW"/>
</dbReference>
<reference evidence="6" key="1">
    <citation type="submission" date="2023-03" db="EMBL/GenBank/DDBJ databases">
        <title>Massive genome expansion in bonnet fungi (Mycena s.s.) driven by repeated elements and novel gene families across ecological guilds.</title>
        <authorList>
            <consortium name="Lawrence Berkeley National Laboratory"/>
            <person name="Harder C.B."/>
            <person name="Miyauchi S."/>
            <person name="Viragh M."/>
            <person name="Kuo A."/>
            <person name="Thoen E."/>
            <person name="Andreopoulos B."/>
            <person name="Lu D."/>
            <person name="Skrede I."/>
            <person name="Drula E."/>
            <person name="Henrissat B."/>
            <person name="Morin E."/>
            <person name="Kohler A."/>
            <person name="Barry K."/>
            <person name="LaButti K."/>
            <person name="Morin E."/>
            <person name="Salamov A."/>
            <person name="Lipzen A."/>
            <person name="Mereny Z."/>
            <person name="Hegedus B."/>
            <person name="Baldrian P."/>
            <person name="Stursova M."/>
            <person name="Weitz H."/>
            <person name="Taylor A."/>
            <person name="Grigoriev I.V."/>
            <person name="Nagy L.G."/>
            <person name="Martin F."/>
            <person name="Kauserud H."/>
        </authorList>
    </citation>
    <scope>NUCLEOTIDE SEQUENCE</scope>
    <source>
        <strain evidence="6">CBHHK067</strain>
    </source>
</reference>
<evidence type="ECO:0000313" key="6">
    <source>
        <dbReference type="EMBL" id="KAJ7659480.1"/>
    </source>
</evidence>
<evidence type="ECO:0000259" key="5">
    <source>
        <dbReference type="PROSITE" id="PS50865"/>
    </source>
</evidence>
<dbReference type="EMBL" id="JARKIE010000269">
    <property type="protein sequence ID" value="KAJ7659480.1"/>
    <property type="molecule type" value="Genomic_DNA"/>
</dbReference>